<keyword evidence="2" id="KW-1185">Reference proteome</keyword>
<reference evidence="2" key="1">
    <citation type="journal article" date="2019" name="Int. J. Syst. Evol. Microbiol.">
        <title>The Global Catalogue of Microorganisms (GCM) 10K type strain sequencing project: providing services to taxonomists for standard genome sequencing and annotation.</title>
        <authorList>
            <consortium name="The Broad Institute Genomics Platform"/>
            <consortium name="The Broad Institute Genome Sequencing Center for Infectious Disease"/>
            <person name="Wu L."/>
            <person name="Ma J."/>
        </authorList>
    </citation>
    <scope>NUCLEOTIDE SEQUENCE [LARGE SCALE GENOMIC DNA]</scope>
    <source>
        <strain evidence="2">CGMCC 1.15288</strain>
    </source>
</reference>
<dbReference type="Proteomes" id="UP000600214">
    <property type="component" value="Unassembled WGS sequence"/>
</dbReference>
<evidence type="ECO:0000313" key="1">
    <source>
        <dbReference type="EMBL" id="GGH42984.1"/>
    </source>
</evidence>
<protein>
    <recommendedName>
        <fullName evidence="3">DNA-packaging protein</fullName>
    </recommendedName>
</protein>
<sequence length="151" mass="17589">MSAPIGNRFWEQRSKHGRDILFASPELMWEAACEYFKWCEDNDLKEVDFRGKDADEVELPKARVFTMQGLCRHLDCNTDYFRQFKHNLKADQQGFSWVITRIEETIYEQKFTLAAAGFLNANIISRDLGLVDKTDNNHKVKLGMAADDVYE</sequence>
<gene>
    <name evidence="1" type="ORF">GCM10007423_40020</name>
</gene>
<evidence type="ECO:0000313" key="2">
    <source>
        <dbReference type="Proteomes" id="UP000600214"/>
    </source>
</evidence>
<proteinExistence type="predicted"/>
<comment type="caution">
    <text evidence="1">The sequence shown here is derived from an EMBL/GenBank/DDBJ whole genome shotgun (WGS) entry which is preliminary data.</text>
</comment>
<dbReference type="InterPro" id="IPR032066">
    <property type="entry name" value="GP3_package"/>
</dbReference>
<dbReference type="Gene3D" id="1.10.132.80">
    <property type="match status" value="1"/>
</dbReference>
<name>A0ABQ1YYE8_9BACT</name>
<accession>A0ABQ1YYE8</accession>
<organism evidence="1 2">
    <name type="scientific">Dyadobacter endophyticus</name>
    <dbReference type="NCBI Taxonomy" id="1749036"/>
    <lineage>
        <taxon>Bacteria</taxon>
        <taxon>Pseudomonadati</taxon>
        <taxon>Bacteroidota</taxon>
        <taxon>Cytophagia</taxon>
        <taxon>Cytophagales</taxon>
        <taxon>Spirosomataceae</taxon>
        <taxon>Dyadobacter</taxon>
    </lineage>
</organism>
<dbReference type="EMBL" id="BMIA01000003">
    <property type="protein sequence ID" value="GGH42984.1"/>
    <property type="molecule type" value="Genomic_DNA"/>
</dbReference>
<dbReference type="Pfam" id="PF16677">
    <property type="entry name" value="GP3_package"/>
    <property type="match status" value="1"/>
</dbReference>
<dbReference type="RefSeq" id="WP_188935419.1">
    <property type="nucleotide sequence ID" value="NZ_BMIA01000003.1"/>
</dbReference>
<evidence type="ECO:0008006" key="3">
    <source>
        <dbReference type="Google" id="ProtNLM"/>
    </source>
</evidence>